<dbReference type="RefSeq" id="WP_077027157.1">
    <property type="nucleotide sequence ID" value="NZ_CP017641.1"/>
</dbReference>
<evidence type="ECO:0000259" key="1">
    <source>
        <dbReference type="Pfam" id="PF12713"/>
    </source>
</evidence>
<dbReference type="Proteomes" id="UP000187735">
    <property type="component" value="Chromosome"/>
</dbReference>
<accession>A0A1P8WPY0</accession>
<dbReference type="InterPro" id="IPR024266">
    <property type="entry name" value="DUF3806"/>
</dbReference>
<organism evidence="2 3">
    <name type="scientific">Fuerstiella marisgermanici</name>
    <dbReference type="NCBI Taxonomy" id="1891926"/>
    <lineage>
        <taxon>Bacteria</taxon>
        <taxon>Pseudomonadati</taxon>
        <taxon>Planctomycetota</taxon>
        <taxon>Planctomycetia</taxon>
        <taxon>Planctomycetales</taxon>
        <taxon>Planctomycetaceae</taxon>
        <taxon>Fuerstiella</taxon>
    </lineage>
</organism>
<feature type="domain" description="DUF3806" evidence="1">
    <location>
        <begin position="43"/>
        <end position="125"/>
    </location>
</feature>
<dbReference type="OrthoDB" id="275864at2"/>
<evidence type="ECO:0000313" key="3">
    <source>
        <dbReference type="Proteomes" id="UP000187735"/>
    </source>
</evidence>
<reference evidence="2 3" key="1">
    <citation type="journal article" date="2016" name="Front. Microbiol.">
        <title>Fuerstia marisgermanicae gen. nov., sp. nov., an Unusual Member of the Phylum Planctomycetes from the German Wadden Sea.</title>
        <authorList>
            <person name="Kohn T."/>
            <person name="Heuer A."/>
            <person name="Jogler M."/>
            <person name="Vollmers J."/>
            <person name="Boedeker C."/>
            <person name="Bunk B."/>
            <person name="Rast P."/>
            <person name="Borchert D."/>
            <person name="Glockner I."/>
            <person name="Freese H.M."/>
            <person name="Klenk H.P."/>
            <person name="Overmann J."/>
            <person name="Kaster A.K."/>
            <person name="Rohde M."/>
            <person name="Wiegand S."/>
            <person name="Jogler C."/>
        </authorList>
    </citation>
    <scope>NUCLEOTIDE SEQUENCE [LARGE SCALE GENOMIC DNA]</scope>
    <source>
        <strain evidence="2 3">NH11</strain>
    </source>
</reference>
<dbReference type="EMBL" id="CP017641">
    <property type="protein sequence ID" value="APZ96085.1"/>
    <property type="molecule type" value="Genomic_DNA"/>
</dbReference>
<sequence>MEPEYRPPSHDEFKWLASRWMGIVNLVREEYDEELDQSKDAMHLLQRLLDNDIIDRGKHGCEGLGVALGRIMVSNLDGFDWWHVKDEFGADLCLRYEHTTLQLNPISMMLRRGIEGSPINIPGMYAAIETSIDEAKRQLHDE</sequence>
<dbReference type="Pfam" id="PF12713">
    <property type="entry name" value="DUF3806"/>
    <property type="match status" value="1"/>
</dbReference>
<proteinExistence type="predicted"/>
<gene>
    <name evidence="2" type="ORF">Fuma_05753</name>
</gene>
<protein>
    <recommendedName>
        <fullName evidence="1">DUF3806 domain-containing protein</fullName>
    </recommendedName>
</protein>
<dbReference type="KEGG" id="fmr:Fuma_05753"/>
<dbReference type="AlphaFoldDB" id="A0A1P8WPY0"/>
<keyword evidence="3" id="KW-1185">Reference proteome</keyword>
<name>A0A1P8WPY0_9PLAN</name>
<dbReference type="Gene3D" id="1.20.120.1090">
    <property type="match status" value="1"/>
</dbReference>
<evidence type="ECO:0000313" key="2">
    <source>
        <dbReference type="EMBL" id="APZ96085.1"/>
    </source>
</evidence>